<comment type="similarity">
    <text evidence="1">Belongs to the peptidase C1 family.</text>
</comment>
<dbReference type="GO" id="GO:0006508">
    <property type="term" value="P:proteolysis"/>
    <property type="evidence" value="ECO:0007669"/>
    <property type="project" value="InterPro"/>
</dbReference>
<feature type="region of interest" description="Disordered" evidence="2">
    <location>
        <begin position="145"/>
        <end position="188"/>
    </location>
</feature>
<gene>
    <name evidence="5" type="ORF">DFA_08911</name>
</gene>
<dbReference type="Proteomes" id="UP000007797">
    <property type="component" value="Unassembled WGS sequence"/>
</dbReference>
<dbReference type="InterPro" id="IPR013128">
    <property type="entry name" value="Peptidase_C1A"/>
</dbReference>
<dbReference type="InterPro" id="IPR039417">
    <property type="entry name" value="Peptidase_C1A_papain-like"/>
</dbReference>
<dbReference type="OMA" id="NTHYITC"/>
<dbReference type="KEGG" id="dfa:DFA_08911"/>
<dbReference type="PROSITE" id="PS00639">
    <property type="entry name" value="THIOL_PROTEASE_HIS"/>
    <property type="match status" value="1"/>
</dbReference>
<dbReference type="InterPro" id="IPR035940">
    <property type="entry name" value="CAP_sf"/>
</dbReference>
<organism evidence="5 6">
    <name type="scientific">Cavenderia fasciculata</name>
    <name type="common">Slime mold</name>
    <name type="synonym">Dictyostelium fasciculatum</name>
    <dbReference type="NCBI Taxonomy" id="261658"/>
    <lineage>
        <taxon>Eukaryota</taxon>
        <taxon>Amoebozoa</taxon>
        <taxon>Evosea</taxon>
        <taxon>Eumycetozoa</taxon>
        <taxon>Dictyostelia</taxon>
        <taxon>Acytosteliales</taxon>
        <taxon>Cavenderiaceae</taxon>
        <taxon>Cavenderia</taxon>
    </lineage>
</organism>
<dbReference type="InterPro" id="IPR025660">
    <property type="entry name" value="Pept_his_AS"/>
</dbReference>
<dbReference type="AlphaFoldDB" id="F4Q517"/>
<dbReference type="Gene3D" id="3.90.70.10">
    <property type="entry name" value="Cysteine proteinases"/>
    <property type="match status" value="1"/>
</dbReference>
<dbReference type="InterPro" id="IPR000668">
    <property type="entry name" value="Peptidase_C1A_C"/>
</dbReference>
<sequence>MNKQPSSINISLGEQTPTPTPNGAINPLVWNVTMAEELQAHVDKCDMSFSPKSKLGVVGEYRIQMAPNLNITTMLNQVGETSVYYNWSTKTCAKGQISVHNFGIWNLTTSFACVHKLCGNTHYITCNYFPRGGFPGLFPYNPEGVPLPTTTPTPTNTPTPTTTPAPTTPPKPTSAPVVDPSGQSTDWRNMSTRIKNQRNCGSCYIFSALSNLEIYYKIKTGNDIDLSEQNVLNCYNNGCNGGWPMSALQLMQPVGIAYENDIPYTAVQQANCTNTTEPRFRWTGQYDTTSASKEHFIEALKSGPLIVPLFADAGFQSYRSGIYSCRQQRASVNHGVVLVGYNKPQDYWIIRNSYGSTWGQEGHIYLNATNDNCYMLYFAATYVKI</sequence>
<dbReference type="OrthoDB" id="17464at2759"/>
<dbReference type="EMBL" id="GL883021">
    <property type="protein sequence ID" value="EGG17910.1"/>
    <property type="molecule type" value="Genomic_DNA"/>
</dbReference>
<dbReference type="InterPro" id="IPR014044">
    <property type="entry name" value="CAP_dom"/>
</dbReference>
<dbReference type="CDD" id="cd02248">
    <property type="entry name" value="Peptidase_C1A"/>
    <property type="match status" value="1"/>
</dbReference>
<dbReference type="Pfam" id="PF00112">
    <property type="entry name" value="Peptidase_C1"/>
    <property type="match status" value="1"/>
</dbReference>
<dbReference type="RefSeq" id="XP_004356394.1">
    <property type="nucleotide sequence ID" value="XM_004356341.1"/>
</dbReference>
<protein>
    <submittedName>
        <fullName evidence="5">Uncharacterized protein</fullName>
    </submittedName>
</protein>
<dbReference type="InterPro" id="IPR038765">
    <property type="entry name" value="Papain-like_cys_pep_sf"/>
</dbReference>
<dbReference type="PANTHER" id="PTHR12411">
    <property type="entry name" value="CYSTEINE PROTEASE FAMILY C1-RELATED"/>
    <property type="match status" value="1"/>
</dbReference>
<feature type="region of interest" description="Disordered" evidence="2">
    <location>
        <begin position="1"/>
        <end position="23"/>
    </location>
</feature>
<keyword evidence="6" id="KW-1185">Reference proteome</keyword>
<feature type="domain" description="Peptidase C1A papain C-terminal" evidence="4">
    <location>
        <begin position="181"/>
        <end position="384"/>
    </location>
</feature>
<dbReference type="GeneID" id="14869529"/>
<dbReference type="STRING" id="1054147.F4Q517"/>
<evidence type="ECO:0000313" key="5">
    <source>
        <dbReference type="EMBL" id="EGG17910.1"/>
    </source>
</evidence>
<dbReference type="InterPro" id="IPR000169">
    <property type="entry name" value="Pept_cys_AS"/>
</dbReference>
<dbReference type="SMART" id="SM00645">
    <property type="entry name" value="Pept_C1"/>
    <property type="match status" value="1"/>
</dbReference>
<reference evidence="6" key="1">
    <citation type="journal article" date="2011" name="Genome Res.">
        <title>Phylogeny-wide analysis of social amoeba genomes highlights ancient origins for complex intercellular communication.</title>
        <authorList>
            <person name="Heidel A.J."/>
            <person name="Lawal H.M."/>
            <person name="Felder M."/>
            <person name="Schilde C."/>
            <person name="Helps N.R."/>
            <person name="Tunggal B."/>
            <person name="Rivero F."/>
            <person name="John U."/>
            <person name="Schleicher M."/>
            <person name="Eichinger L."/>
            <person name="Platzer M."/>
            <person name="Noegel A.A."/>
            <person name="Schaap P."/>
            <person name="Gloeckner G."/>
        </authorList>
    </citation>
    <scope>NUCLEOTIDE SEQUENCE [LARGE SCALE GENOMIC DNA]</scope>
    <source>
        <strain evidence="6">SH3</strain>
    </source>
</reference>
<evidence type="ECO:0000259" key="4">
    <source>
        <dbReference type="SMART" id="SM00645"/>
    </source>
</evidence>
<dbReference type="GO" id="GO:0008234">
    <property type="term" value="F:cysteine-type peptidase activity"/>
    <property type="evidence" value="ECO:0007669"/>
    <property type="project" value="InterPro"/>
</dbReference>
<dbReference type="PRINTS" id="PR00705">
    <property type="entry name" value="PAPAIN"/>
</dbReference>
<evidence type="ECO:0000256" key="1">
    <source>
        <dbReference type="ARBA" id="ARBA00008455"/>
    </source>
</evidence>
<evidence type="ECO:0000256" key="2">
    <source>
        <dbReference type="SAM" id="MobiDB-lite"/>
    </source>
</evidence>
<feature type="domain" description="SCP" evidence="3">
    <location>
        <begin position="12"/>
        <end position="136"/>
    </location>
</feature>
<dbReference type="SMART" id="SM00198">
    <property type="entry name" value="SCP"/>
    <property type="match status" value="1"/>
</dbReference>
<dbReference type="MEROPS" id="C01.070"/>
<dbReference type="Pfam" id="PF00188">
    <property type="entry name" value="CAP"/>
    <property type="match status" value="1"/>
</dbReference>
<dbReference type="SUPFAM" id="SSF55797">
    <property type="entry name" value="PR-1-like"/>
    <property type="match status" value="1"/>
</dbReference>
<evidence type="ECO:0000313" key="6">
    <source>
        <dbReference type="Proteomes" id="UP000007797"/>
    </source>
</evidence>
<dbReference type="SUPFAM" id="SSF54001">
    <property type="entry name" value="Cysteine proteinases"/>
    <property type="match status" value="1"/>
</dbReference>
<proteinExistence type="inferred from homology"/>
<dbReference type="PROSITE" id="PS00139">
    <property type="entry name" value="THIOL_PROTEASE_CYS"/>
    <property type="match status" value="1"/>
</dbReference>
<evidence type="ECO:0000259" key="3">
    <source>
        <dbReference type="SMART" id="SM00198"/>
    </source>
</evidence>
<name>F4Q517_CACFS</name>
<feature type="compositionally biased region" description="Pro residues" evidence="2">
    <location>
        <begin position="149"/>
        <end position="173"/>
    </location>
</feature>
<accession>F4Q517</accession>
<dbReference type="Gene3D" id="3.40.33.10">
    <property type="entry name" value="CAP"/>
    <property type="match status" value="1"/>
</dbReference>